<organism evidence="1 2">
    <name type="scientific">Dactylosporangium maewongense</name>
    <dbReference type="NCBI Taxonomy" id="634393"/>
    <lineage>
        <taxon>Bacteria</taxon>
        <taxon>Bacillati</taxon>
        <taxon>Actinomycetota</taxon>
        <taxon>Actinomycetes</taxon>
        <taxon>Micromonosporales</taxon>
        <taxon>Micromonosporaceae</taxon>
        <taxon>Dactylosporangium</taxon>
    </lineage>
</organism>
<dbReference type="EMBL" id="BAAAQD010000033">
    <property type="protein sequence ID" value="GAA1563594.1"/>
    <property type="molecule type" value="Genomic_DNA"/>
</dbReference>
<dbReference type="Proteomes" id="UP001501470">
    <property type="component" value="Unassembled WGS sequence"/>
</dbReference>
<comment type="caution">
    <text evidence="1">The sequence shown here is derived from an EMBL/GenBank/DDBJ whole genome shotgun (WGS) entry which is preliminary data.</text>
</comment>
<accession>A0ABN2CUQ5</accession>
<evidence type="ECO:0000313" key="1">
    <source>
        <dbReference type="EMBL" id="GAA1563594.1"/>
    </source>
</evidence>
<name>A0ABN2CUQ5_9ACTN</name>
<evidence type="ECO:0000313" key="2">
    <source>
        <dbReference type="Proteomes" id="UP001501470"/>
    </source>
</evidence>
<reference evidence="1 2" key="1">
    <citation type="journal article" date="2019" name="Int. J. Syst. Evol. Microbiol.">
        <title>The Global Catalogue of Microorganisms (GCM) 10K type strain sequencing project: providing services to taxonomists for standard genome sequencing and annotation.</title>
        <authorList>
            <consortium name="The Broad Institute Genomics Platform"/>
            <consortium name="The Broad Institute Genome Sequencing Center for Infectious Disease"/>
            <person name="Wu L."/>
            <person name="Ma J."/>
        </authorList>
    </citation>
    <scope>NUCLEOTIDE SEQUENCE [LARGE SCALE GENOMIC DNA]</scope>
    <source>
        <strain evidence="1 2">JCM 15933</strain>
    </source>
</reference>
<proteinExistence type="predicted"/>
<gene>
    <name evidence="1" type="ORF">GCM10009827_101510</name>
</gene>
<protein>
    <submittedName>
        <fullName evidence="1">Uncharacterized protein</fullName>
    </submittedName>
</protein>
<sequence>MTSRQRLLPTFLLSAKAVILTKIDFDRHRCVRQLSGRMPMYHRDDAMARVPRSVPFGGLRLVLLSAGRQDTAIPVPLGSAGWFSDDGAVSGVQE</sequence>
<keyword evidence="2" id="KW-1185">Reference proteome</keyword>